<dbReference type="InterPro" id="IPR050685">
    <property type="entry name" value="LDLR"/>
</dbReference>
<evidence type="ECO:0000256" key="1">
    <source>
        <dbReference type="ARBA" id="ARBA00004167"/>
    </source>
</evidence>
<dbReference type="CDD" id="cd00112">
    <property type="entry name" value="LDLa"/>
    <property type="match status" value="1"/>
</dbReference>
<dbReference type="EMBL" id="JACVVK020000146">
    <property type="protein sequence ID" value="KAK7488824.1"/>
    <property type="molecule type" value="Genomic_DNA"/>
</dbReference>
<accession>A0ABD0KP16</accession>
<feature type="disulfide bond" evidence="8">
    <location>
        <begin position="176"/>
        <end position="194"/>
    </location>
</feature>
<dbReference type="InterPro" id="IPR002172">
    <property type="entry name" value="LDrepeatLR_classA_rpt"/>
</dbReference>
<evidence type="ECO:0000256" key="3">
    <source>
        <dbReference type="ARBA" id="ARBA00022692"/>
    </source>
</evidence>
<reference evidence="9 10" key="1">
    <citation type="journal article" date="2023" name="Sci. Data">
        <title>Genome assembly of the Korean intertidal mud-creeper Batillaria attramentaria.</title>
        <authorList>
            <person name="Patra A.K."/>
            <person name="Ho P.T."/>
            <person name="Jun S."/>
            <person name="Lee S.J."/>
            <person name="Kim Y."/>
            <person name="Won Y.J."/>
        </authorList>
    </citation>
    <scope>NUCLEOTIDE SEQUENCE [LARGE SCALE GENOMIC DNA]</scope>
    <source>
        <strain evidence="9">Wonlab-2016</strain>
    </source>
</reference>
<evidence type="ECO:0000313" key="10">
    <source>
        <dbReference type="Proteomes" id="UP001519460"/>
    </source>
</evidence>
<dbReference type="SMART" id="SM00192">
    <property type="entry name" value="LDLa"/>
    <property type="match status" value="2"/>
</dbReference>
<dbReference type="GO" id="GO:0016192">
    <property type="term" value="P:vesicle-mediated transport"/>
    <property type="evidence" value="ECO:0007669"/>
    <property type="project" value="UniProtKB-ARBA"/>
</dbReference>
<feature type="disulfide bond" evidence="8">
    <location>
        <begin position="169"/>
        <end position="181"/>
    </location>
</feature>
<keyword evidence="6" id="KW-0472">Membrane</keyword>
<keyword evidence="10" id="KW-1185">Reference proteome</keyword>
<dbReference type="Gene3D" id="4.10.400.10">
    <property type="entry name" value="Low-density Lipoprotein Receptor"/>
    <property type="match status" value="1"/>
</dbReference>
<sequence>MCNPSVLVCLRYLGLGQWMDGSIAYYLQKRKVYYANNPSCGALRIRTAYLNVRSCHRRVLRSVLCEDVSKVSKSHVQRITLANPGFFVSSIRHVLCPANYTTHNFLACDVRSECWSRGSRSTGSCLAPLTPLPPSMMCSSGVEYVQYTLVCDFRSDCSDDEQFCVYPKCTTLQRQCRNKQCVRLDQWCDGMDHCIDRTDEIDCGRRASYWKNSIPSPAVVYMHGRGRITIEPLTGSARCPETHFQCAGTDYVATKMWALDLFRVYIRELNYGIFKTFPNLQTLNLSETRLGVVPEYGFGAFTQLRVLDLRGCPVYKFSPNVFEVSRIISAFERTETEIQTKKLGFPLAQRVTAAVFTKLCSSSPVAPSTTVGQSTFSAEALETLGTLIQRSKKETNYTFNHFCPEMSGGESAVCEFVKGNAMANTQWPAFSLTQASITKDKLTETFEVSFKYLHMIGQFKDSLANQNECQLRPGLCPNVTACTKGLESVTMNIREMIPELSQPSPLPNATQCESNCSVQNIHNLSILARAADELNKMATVFA</sequence>
<dbReference type="Pfam" id="PF13855">
    <property type="entry name" value="LRR_8"/>
    <property type="match status" value="1"/>
</dbReference>
<dbReference type="SUPFAM" id="SSF52058">
    <property type="entry name" value="L domain-like"/>
    <property type="match status" value="1"/>
</dbReference>
<dbReference type="GO" id="GO:0016020">
    <property type="term" value="C:membrane"/>
    <property type="evidence" value="ECO:0007669"/>
    <property type="project" value="UniProtKB-SubCell"/>
</dbReference>
<keyword evidence="3" id="KW-0812">Transmembrane</keyword>
<dbReference type="PROSITE" id="PS01209">
    <property type="entry name" value="LDLRA_1"/>
    <property type="match status" value="1"/>
</dbReference>
<evidence type="ECO:0000256" key="6">
    <source>
        <dbReference type="ARBA" id="ARBA00023136"/>
    </source>
</evidence>
<dbReference type="SUPFAM" id="SSF57424">
    <property type="entry name" value="LDL receptor-like module"/>
    <property type="match status" value="1"/>
</dbReference>
<dbReference type="PANTHER" id="PTHR24270">
    <property type="entry name" value="LOW-DENSITY LIPOPROTEIN RECEPTOR-RELATED"/>
    <property type="match status" value="1"/>
</dbReference>
<dbReference type="InterPro" id="IPR036055">
    <property type="entry name" value="LDL_receptor-like_sf"/>
</dbReference>
<comment type="subcellular location">
    <subcellularLocation>
        <location evidence="2">Endomembrane system</location>
    </subcellularLocation>
    <subcellularLocation>
        <location evidence="1">Membrane</location>
        <topology evidence="1">Single-pass membrane protein</topology>
    </subcellularLocation>
</comment>
<protein>
    <submittedName>
        <fullName evidence="9">Uncharacterized protein</fullName>
    </submittedName>
</protein>
<dbReference type="InterPro" id="IPR032675">
    <property type="entry name" value="LRR_dom_sf"/>
</dbReference>
<organism evidence="9 10">
    <name type="scientific">Batillaria attramentaria</name>
    <dbReference type="NCBI Taxonomy" id="370345"/>
    <lineage>
        <taxon>Eukaryota</taxon>
        <taxon>Metazoa</taxon>
        <taxon>Spiralia</taxon>
        <taxon>Lophotrochozoa</taxon>
        <taxon>Mollusca</taxon>
        <taxon>Gastropoda</taxon>
        <taxon>Caenogastropoda</taxon>
        <taxon>Sorbeoconcha</taxon>
        <taxon>Cerithioidea</taxon>
        <taxon>Batillariidae</taxon>
        <taxon>Batillaria</taxon>
    </lineage>
</organism>
<evidence type="ECO:0000256" key="4">
    <source>
        <dbReference type="ARBA" id="ARBA00022737"/>
    </source>
</evidence>
<evidence type="ECO:0000313" key="9">
    <source>
        <dbReference type="EMBL" id="KAK7488824.1"/>
    </source>
</evidence>
<feature type="disulfide bond" evidence="8">
    <location>
        <begin position="188"/>
        <end position="203"/>
    </location>
</feature>
<dbReference type="GO" id="GO:0012505">
    <property type="term" value="C:endomembrane system"/>
    <property type="evidence" value="ECO:0007669"/>
    <property type="project" value="UniProtKB-SubCell"/>
</dbReference>
<dbReference type="PROSITE" id="PS50068">
    <property type="entry name" value="LDLRA_2"/>
    <property type="match status" value="1"/>
</dbReference>
<evidence type="ECO:0000256" key="7">
    <source>
        <dbReference type="ARBA" id="ARBA00023157"/>
    </source>
</evidence>
<keyword evidence="5" id="KW-1133">Transmembrane helix</keyword>
<dbReference type="AlphaFoldDB" id="A0ABD0KP16"/>
<evidence type="ECO:0000256" key="5">
    <source>
        <dbReference type="ARBA" id="ARBA00022989"/>
    </source>
</evidence>
<dbReference type="InterPro" id="IPR023415">
    <property type="entry name" value="LDLR_class-A_CS"/>
</dbReference>
<name>A0ABD0KP16_9CAEN</name>
<comment type="caution">
    <text evidence="9">The sequence shown here is derived from an EMBL/GenBank/DDBJ whole genome shotgun (WGS) entry which is preliminary data.</text>
</comment>
<dbReference type="InterPro" id="IPR001611">
    <property type="entry name" value="Leu-rich_rpt"/>
</dbReference>
<dbReference type="Gene3D" id="3.80.10.10">
    <property type="entry name" value="Ribonuclease Inhibitor"/>
    <property type="match status" value="1"/>
</dbReference>
<evidence type="ECO:0000256" key="2">
    <source>
        <dbReference type="ARBA" id="ARBA00004308"/>
    </source>
</evidence>
<dbReference type="Proteomes" id="UP001519460">
    <property type="component" value="Unassembled WGS sequence"/>
</dbReference>
<evidence type="ECO:0000256" key="8">
    <source>
        <dbReference type="PROSITE-ProRule" id="PRU00124"/>
    </source>
</evidence>
<proteinExistence type="predicted"/>
<gene>
    <name evidence="9" type="ORF">BaRGS_00019959</name>
</gene>
<keyword evidence="7 8" id="KW-1015">Disulfide bond</keyword>
<keyword evidence="4" id="KW-0677">Repeat</keyword>